<dbReference type="InterPro" id="IPR051171">
    <property type="entry name" value="CaCA"/>
</dbReference>
<dbReference type="InterPro" id="IPR038081">
    <property type="entry name" value="CalX-like_sf"/>
</dbReference>
<dbReference type="OrthoDB" id="1488158at2"/>
<organism evidence="6 7">
    <name type="scientific">Marinoscillum furvescens DSM 4134</name>
    <dbReference type="NCBI Taxonomy" id="1122208"/>
    <lineage>
        <taxon>Bacteria</taxon>
        <taxon>Pseudomonadati</taxon>
        <taxon>Bacteroidota</taxon>
        <taxon>Cytophagia</taxon>
        <taxon>Cytophagales</taxon>
        <taxon>Reichenbachiellaceae</taxon>
        <taxon>Marinoscillum</taxon>
    </lineage>
</organism>
<comment type="caution">
    <text evidence="6">The sequence shown here is derived from an EMBL/GenBank/DDBJ whole genome shotgun (WGS) entry which is preliminary data.</text>
</comment>
<dbReference type="Pfam" id="PF19078">
    <property type="entry name" value="Big_12"/>
    <property type="match status" value="2"/>
</dbReference>
<dbReference type="SMART" id="SM00112">
    <property type="entry name" value="CA"/>
    <property type="match status" value="1"/>
</dbReference>
<dbReference type="GO" id="GO:0007156">
    <property type="term" value="P:homophilic cell adhesion via plasma membrane adhesion molecules"/>
    <property type="evidence" value="ECO:0007669"/>
    <property type="project" value="InterPro"/>
</dbReference>
<dbReference type="GO" id="GO:0005509">
    <property type="term" value="F:calcium ion binding"/>
    <property type="evidence" value="ECO:0007669"/>
    <property type="project" value="InterPro"/>
</dbReference>
<feature type="domain" description="Cadherin" evidence="5">
    <location>
        <begin position="2273"/>
        <end position="2373"/>
    </location>
</feature>
<dbReference type="InterPro" id="IPR044048">
    <property type="entry name" value="Big_12"/>
</dbReference>
<keyword evidence="4" id="KW-0406">Ion transport</keyword>
<dbReference type="Pfam" id="PF13585">
    <property type="entry name" value="CHU_C"/>
    <property type="match status" value="1"/>
</dbReference>
<name>A0A3D9L8A8_MARFU</name>
<dbReference type="Gene3D" id="2.60.40.60">
    <property type="entry name" value="Cadherins"/>
    <property type="match status" value="1"/>
</dbReference>
<keyword evidence="4" id="KW-0813">Transport</keyword>
<dbReference type="PANTHER" id="PTHR11878">
    <property type="entry name" value="SODIUM/CALCIUM EXCHANGER"/>
    <property type="match status" value="1"/>
</dbReference>
<sequence length="2753" mass="279432">MIKTYIHSWLAAITRIDCRDTYHSPNMKRLLLGLLFTCYSILAWAQTTVTFNGDGFTNDNNTGSTTFISSDNSNIRFTTIGGNIVQHSWKGMGSSACIGHQGFSSGNILRVETIDGSNLDFQSFYINNEHGAFGVETVEAYDNGVSQGVFTSPSPTETGTIILDDQFNNIDRIDIIAGINGFFTWFDEFVFAAAVASNNAPVIGGTVAGQTVNDNATISPFSGITITDADGDNVSATITLDNNAKGVLSGGSISGTGPYTIASTTTADLQSRLRAISFNPTDNRASSSETTTFTVEVSDGIDSDTDNTTTVISSAVAPTVTNVTASTADGTYRVGDAISVQIAFNEAVVVSGTPQLTLETGTTDRVINYLSGSASFTLTFSYTVLPGDISADLDYVSISALTLNGGTIQDGGGAGAVLTLPSPGAAGSLGANKALIVDGADPTLSSSTPSDNATGVSVSANLVLTFNENIQFGTGFIQLKQSSDDAAIFSIDAANPTATSNVASISGSVLTINPGSDLSASTGYYLSIPASSIDDLAGNSYAGFTDNATLNFTTEDSPRFSINDPSVSEGASGSSTLTFTVSLSSPAPAGGATVDYATSNGTAAAGSDYTAASGTLSFASGESSKTIDVTVSGDEIVENDETLTVTLTSATGTNTSISDATGTGTITNDDQATVTIANVSGNENDGAITVTVTLDKAVDGGFDVDVSTSDGTATAADSDYTPVTSQSLTFSGTAGESETFTVTPGSDTKVEANETVSISMSNLSPATVAASDIDITDGASITINNDDQATVTIANVSGNEDDGAITVTVTVDNAVDGGFDVDVSTSDGTATTVDSDYAAVVNHTLTFAGTASETEMFTITPFADGTSEPDETINISMSNLTTVTVTGSAIDITDGATATILNDDPVSISIDDPSVNEGASGTSTLTFTVSLSDVAPTGGVTVDYATSDGTATAGSDYTAASGTLSFAAGESSKTIDVTLAGDVLVEADETITVTLSNNTGDSQIDDFTGTGTITNDDTPGFTVVESDGSTSISETGSSDSFTVVLDAQPQSDVVISVSSGDTGEGTVDLSSLTFTTSNWNSAQTVNVTGVDDDIIDGTISFNVTLTVSDASSDDFFDPLGDQMVSVSNTDDDVAGFTIIESGRSTTTSEQGTTDDFTVVLDAQPASNVVIDVLSNNTGEGTVDQSSLTFTTANWDFPQTVNVTGVDDAVIDGDVVYTITLAINDASSDDNFDPLANQTITATNTDDDVVLISIDDPSVNEGASGTSTLTFTVSLSKVAPAGGVTVDYATSDGTATAGADYTAASGTLSFAAGESSKTIDVTVSGDAIVESNETITVTLSNNTGISAIGDATGTGTIINDDAAAVTIADVSESEDNGTITFAATLDNGVQGGFTVDVSTADGTAQVGDGDFTPLSGETLTFVGTAGESQTFTVSLGADTKLEANETLSVSQSNLSGTTLSVDISDGATGTITNDDAAAVTIADVSENEDNGTITFTATLDNGVQGGFSVDASTADGTAQVGDGDFTPLIGETLTFVGTAGETQTFTVNLGADTKLEANETLSVSQNNLSGTSLSVDITDGATGTITNDDAAAVTIADVSGNESDGAVTITATLDNAVQGGFTVDVSTADGTATVGDGDYTALSGETLTFAGAAGETQTTTVTFGADTKVEANETFTITQSNLSGTTLGVDITNVATGTILNDDAAAVTIADVSGQEDAGAITFTATLDNAVQGGFSVDISTVNGTAEVGDGDFTSLSGETLTFAGTAGETQNFSVMLGADTKVESNETFTIAQGNLSGTSLSVDISDEATATILNDDSASLSIEDVSGNEDDGAISVTVTLDNAVQGGFTVDANTTDGTAIAGTDYTPVSGETLTFTGLSGETQTFLVTPIVDSDPEPNETLSVALSNLAATSLNVDITDDATVTLIDDDASSISIDDPSVKEGTGGTTDVVFTISLDKAPTAEITVDYTVSGGTATSGVDFNALADGTLTFAPGETSKTLTVVLIADSQLEPTETLEITLSNPTGMALMADDTGLAAITDDDTAAVTIQDVSANENDGTMTVTATLDNAVQGGFAVDVSTTDGTATSTEDYTAVSGETLTFAGTAGEQQTFTVTLTSDSKLEADETLTVAMSNLAATSLAVDITDGATLIITNDDAAALSIADVSGNEDEGAITVTVTLDNAVQGGFTVDASTTDGTATAGTDYTALTGQTLTFAGVAGETQTFTVIPQVDTQDESDETVTVSLSAISGTTLDVAISAQGVVTILDDDSTPVIAAGQEFFLDEQAENGATVGTAIATDGDANTSFTWDIIAGNAEGIFALDQATGKLTVADASKLDFGATPQYTLTLTVSDGTNTSEEEQLVIRLQDNIAPKVTLSSDVGDLTNLSTISFTAVFDEEVEGLVPEDIEVSNGTVTDLQTSDNMTFTFDVDANGDGNISLKIPAGAAQDDAGNQSEASSTISYFYDGTRPSATLSVSKSEIGVDPSVSVFIEFSEPVSGLEGSDFELSSGVVTSLTGQMANYELEVTGMSEGTTVITLAENTAFDAATNGNTAASVSTSVDLSGPEDFLVAFTNKAINTLNQTRVAFAIDNAEDGASYTYEITDEGSGSQTGSGSVSGTSITISDLNLSTLMDGVITVSVTMTDALGNVGATRTDEVVKNTKEEIPQGISPDGDGANEVWEIPGIENFPNNKVTIFNRWGAVVYEVESYDNGSNAFTGLSNNSFKLGSSLPDGTYYYVIELDGETVKKGYLIIKK</sequence>
<protein>
    <submittedName>
        <fullName evidence="6">Gliding motility-associated-like protein</fullName>
    </submittedName>
</protein>
<keyword evidence="2" id="KW-0677">Repeat</keyword>
<evidence type="ECO:0000256" key="3">
    <source>
        <dbReference type="ARBA" id="ARBA00022837"/>
    </source>
</evidence>
<evidence type="ECO:0000256" key="2">
    <source>
        <dbReference type="ARBA" id="ARBA00022737"/>
    </source>
</evidence>
<evidence type="ECO:0000256" key="4">
    <source>
        <dbReference type="ARBA" id="ARBA00023065"/>
    </source>
</evidence>
<dbReference type="GO" id="GO:0016020">
    <property type="term" value="C:membrane"/>
    <property type="evidence" value="ECO:0007669"/>
    <property type="project" value="InterPro"/>
</dbReference>
<dbReference type="PROSITE" id="PS50268">
    <property type="entry name" value="CADHERIN_2"/>
    <property type="match status" value="1"/>
</dbReference>
<dbReference type="SMART" id="SM00237">
    <property type="entry name" value="Calx_beta"/>
    <property type="match status" value="13"/>
</dbReference>
<accession>A0A3D9L8A8</accession>
<dbReference type="InterPro" id="IPR002126">
    <property type="entry name" value="Cadherin-like_dom"/>
</dbReference>
<dbReference type="InterPro" id="IPR032812">
    <property type="entry name" value="SbsA_Ig"/>
</dbReference>
<dbReference type="Pfam" id="PF00028">
    <property type="entry name" value="Cadherin"/>
    <property type="match status" value="1"/>
</dbReference>
<dbReference type="GO" id="GO:0007154">
    <property type="term" value="P:cell communication"/>
    <property type="evidence" value="ECO:0007669"/>
    <property type="project" value="InterPro"/>
</dbReference>
<dbReference type="InterPro" id="IPR003644">
    <property type="entry name" value="Calx_beta"/>
</dbReference>
<dbReference type="SUPFAM" id="SSF49313">
    <property type="entry name" value="Cadherin-like"/>
    <property type="match status" value="1"/>
</dbReference>
<dbReference type="Pfam" id="PF03160">
    <property type="entry name" value="Calx-beta"/>
    <property type="match status" value="10"/>
</dbReference>
<dbReference type="GO" id="GO:0030001">
    <property type="term" value="P:metal ion transport"/>
    <property type="evidence" value="ECO:0007669"/>
    <property type="project" value="TreeGrafter"/>
</dbReference>
<keyword evidence="3" id="KW-0106">Calcium</keyword>
<dbReference type="Pfam" id="PF13205">
    <property type="entry name" value="Big_5"/>
    <property type="match status" value="1"/>
</dbReference>
<dbReference type="NCBIfam" id="TIGR04131">
    <property type="entry name" value="Bac_Flav_CTERM"/>
    <property type="match status" value="1"/>
</dbReference>
<dbReference type="CDD" id="cd11304">
    <property type="entry name" value="Cadherin_repeat"/>
    <property type="match status" value="1"/>
</dbReference>
<dbReference type="InterPro" id="IPR015919">
    <property type="entry name" value="Cadherin-like_sf"/>
</dbReference>
<dbReference type="EMBL" id="QREG01000003">
    <property type="protein sequence ID" value="REE01715.1"/>
    <property type="molecule type" value="Genomic_DNA"/>
</dbReference>
<evidence type="ECO:0000256" key="1">
    <source>
        <dbReference type="ARBA" id="ARBA00022729"/>
    </source>
</evidence>
<dbReference type="SUPFAM" id="SSF141072">
    <property type="entry name" value="CalX-like"/>
    <property type="match status" value="13"/>
</dbReference>
<evidence type="ECO:0000313" key="6">
    <source>
        <dbReference type="EMBL" id="REE01715.1"/>
    </source>
</evidence>
<evidence type="ECO:0000259" key="5">
    <source>
        <dbReference type="PROSITE" id="PS50268"/>
    </source>
</evidence>
<keyword evidence="1" id="KW-0732">Signal</keyword>
<dbReference type="PANTHER" id="PTHR11878:SF65">
    <property type="entry name" value="NA_CA-EXCHANGE PROTEIN, ISOFORM G"/>
    <property type="match status" value="1"/>
</dbReference>
<dbReference type="Proteomes" id="UP000256779">
    <property type="component" value="Unassembled WGS sequence"/>
</dbReference>
<evidence type="ECO:0000313" key="7">
    <source>
        <dbReference type="Proteomes" id="UP000256779"/>
    </source>
</evidence>
<gene>
    <name evidence="6" type="ORF">C7460_103232</name>
</gene>
<dbReference type="InterPro" id="IPR026341">
    <property type="entry name" value="T9SS_type_B"/>
</dbReference>
<dbReference type="Gene3D" id="2.60.40.2030">
    <property type="match status" value="13"/>
</dbReference>
<keyword evidence="7" id="KW-1185">Reference proteome</keyword>
<reference evidence="6 7" key="1">
    <citation type="submission" date="2018-07" db="EMBL/GenBank/DDBJ databases">
        <title>Genomic Encyclopedia of Type Strains, Phase IV (KMG-IV): sequencing the most valuable type-strain genomes for metagenomic binning, comparative biology and taxonomic classification.</title>
        <authorList>
            <person name="Goeker M."/>
        </authorList>
    </citation>
    <scope>NUCLEOTIDE SEQUENCE [LARGE SCALE GENOMIC DNA]</scope>
    <source>
        <strain evidence="6 7">DSM 4134</strain>
    </source>
</reference>
<proteinExistence type="predicted"/>